<evidence type="ECO:0000313" key="8">
    <source>
        <dbReference type="Proteomes" id="UP000215127"/>
    </source>
</evidence>
<gene>
    <name evidence="7" type="ORF">ZT3D7_G11270</name>
</gene>
<dbReference type="GO" id="GO:0007189">
    <property type="term" value="P:adenylate cyclase-activating G protein-coupled receptor signaling pathway"/>
    <property type="evidence" value="ECO:0007669"/>
    <property type="project" value="TreeGrafter"/>
</dbReference>
<dbReference type="GO" id="GO:0005886">
    <property type="term" value="C:plasma membrane"/>
    <property type="evidence" value="ECO:0007669"/>
    <property type="project" value="TreeGrafter"/>
</dbReference>
<feature type="region of interest" description="Disordered" evidence="5">
    <location>
        <begin position="404"/>
        <end position="424"/>
    </location>
</feature>
<name>A0A1X7S905_ZYMT9</name>
<evidence type="ECO:0000256" key="5">
    <source>
        <dbReference type="SAM" id="MobiDB-lite"/>
    </source>
</evidence>
<dbReference type="PANTHER" id="PTHR23112:SF37">
    <property type="entry name" value="G PROTEIN-COUPLED RECEPTOR GPR1"/>
    <property type="match status" value="1"/>
</dbReference>
<dbReference type="Gene3D" id="1.20.1070.10">
    <property type="entry name" value="Rhodopsin 7-helix transmembrane proteins"/>
    <property type="match status" value="1"/>
</dbReference>
<comment type="subcellular location">
    <subcellularLocation>
        <location evidence="1">Membrane</location>
        <topology evidence="1">Multi-pass membrane protein</topology>
    </subcellularLocation>
</comment>
<feature type="transmembrane region" description="Helical" evidence="6">
    <location>
        <begin position="28"/>
        <end position="53"/>
    </location>
</feature>
<evidence type="ECO:0000256" key="1">
    <source>
        <dbReference type="ARBA" id="ARBA00004141"/>
    </source>
</evidence>
<sequence>MSTTEQALVTSSDDLINLPPVLHHGLSAIAVLGTLSLITSSCLFCALAVQLLTSRRKLNARVVQFLILIFNLFCADIQQSIAFALNAVWVFEDAVLVGTRTCVAQGWFLSIGDMASGVFTSAIAIHCFMDVILGYRMRHRWFSLCVAGLWMFVYALALGGVLSHLDKSDMYYTRAGAWCFINKKYIEDRIWLHYFWLVAFEFCTALVYTTIVVILRQRIRSERCFLSRAERRAAEIAVRSMVWYPLVHGLCTLPLVIIRLRAMAGQQNSFAGLCVAGALITSCGWLDVLLFLMTRRAVPNMALAGENVGVLATFATRPWYYRKPGPFGTTTTISVVGAMKDEDLEEIHGRGDSEERISSGGSNEEHIKSRLTLETRHTYGQCGEVRMTTVKTVDIRSEAMNGEQEAVMLSREEATRTTERSPTRQEELMFAQLTEQLDSIEKIGTDSSAQKSM</sequence>
<organism evidence="7 8">
    <name type="scientific">Zymoseptoria tritici (strain ST99CH_3D7)</name>
    <dbReference type="NCBI Taxonomy" id="1276538"/>
    <lineage>
        <taxon>Eukaryota</taxon>
        <taxon>Fungi</taxon>
        <taxon>Dikarya</taxon>
        <taxon>Ascomycota</taxon>
        <taxon>Pezizomycotina</taxon>
        <taxon>Dothideomycetes</taxon>
        <taxon>Dothideomycetidae</taxon>
        <taxon>Mycosphaerellales</taxon>
        <taxon>Mycosphaerellaceae</taxon>
        <taxon>Zymoseptoria</taxon>
    </lineage>
</organism>
<evidence type="ECO:0000313" key="7">
    <source>
        <dbReference type="EMBL" id="SMQ56115.1"/>
    </source>
</evidence>
<dbReference type="STRING" id="1276538.A0A1X7S905"/>
<dbReference type="PANTHER" id="PTHR23112">
    <property type="entry name" value="G PROTEIN-COUPLED RECEPTOR 157-RELATED"/>
    <property type="match status" value="1"/>
</dbReference>
<keyword evidence="4 6" id="KW-0472">Membrane</keyword>
<evidence type="ECO:0000256" key="3">
    <source>
        <dbReference type="ARBA" id="ARBA00022989"/>
    </source>
</evidence>
<dbReference type="CDD" id="cd00637">
    <property type="entry name" value="7tm_classA_rhodopsin-like"/>
    <property type="match status" value="1"/>
</dbReference>
<dbReference type="Proteomes" id="UP000215127">
    <property type="component" value="Chromosome 13"/>
</dbReference>
<dbReference type="AlphaFoldDB" id="A0A1X7S905"/>
<keyword evidence="8" id="KW-1185">Reference proteome</keyword>
<feature type="transmembrane region" description="Helical" evidence="6">
    <location>
        <begin position="194"/>
        <end position="215"/>
    </location>
</feature>
<keyword evidence="3 6" id="KW-1133">Transmembrane helix</keyword>
<feature type="transmembrane region" description="Helical" evidence="6">
    <location>
        <begin position="270"/>
        <end position="292"/>
    </location>
</feature>
<feature type="transmembrane region" description="Helical" evidence="6">
    <location>
        <begin position="65"/>
        <end position="87"/>
    </location>
</feature>
<protein>
    <submittedName>
        <fullName evidence="7">Uncharacterized protein</fullName>
    </submittedName>
</protein>
<feature type="transmembrane region" description="Helical" evidence="6">
    <location>
        <begin position="141"/>
        <end position="162"/>
    </location>
</feature>
<dbReference type="SUPFAM" id="SSF81321">
    <property type="entry name" value="Family A G protein-coupled receptor-like"/>
    <property type="match status" value="1"/>
</dbReference>
<feature type="transmembrane region" description="Helical" evidence="6">
    <location>
        <begin position="236"/>
        <end position="258"/>
    </location>
</feature>
<accession>A0A1X7S905</accession>
<evidence type="ECO:0000256" key="6">
    <source>
        <dbReference type="SAM" id="Phobius"/>
    </source>
</evidence>
<evidence type="ECO:0000256" key="2">
    <source>
        <dbReference type="ARBA" id="ARBA00022692"/>
    </source>
</evidence>
<dbReference type="EMBL" id="LT853704">
    <property type="protein sequence ID" value="SMQ56115.1"/>
    <property type="molecule type" value="Genomic_DNA"/>
</dbReference>
<keyword evidence="2 6" id="KW-0812">Transmembrane</keyword>
<evidence type="ECO:0000256" key="4">
    <source>
        <dbReference type="ARBA" id="ARBA00023136"/>
    </source>
</evidence>
<dbReference type="GO" id="GO:0004930">
    <property type="term" value="F:G protein-coupled receptor activity"/>
    <property type="evidence" value="ECO:0007669"/>
    <property type="project" value="TreeGrafter"/>
</dbReference>
<feature type="transmembrane region" description="Helical" evidence="6">
    <location>
        <begin position="107"/>
        <end position="129"/>
    </location>
</feature>
<feature type="compositionally biased region" description="Basic and acidic residues" evidence="5">
    <location>
        <begin position="410"/>
        <end position="424"/>
    </location>
</feature>
<reference evidence="7 8" key="1">
    <citation type="submission" date="2016-06" db="EMBL/GenBank/DDBJ databases">
        <authorList>
            <person name="Kjaerup R.B."/>
            <person name="Dalgaard T.S."/>
            <person name="Juul-Madsen H.R."/>
        </authorList>
    </citation>
    <scope>NUCLEOTIDE SEQUENCE [LARGE SCALE GENOMIC DNA]</scope>
</reference>
<proteinExistence type="predicted"/>